<reference evidence="2" key="1">
    <citation type="journal article" date="2019" name="Int. J. Syst. Evol. Microbiol.">
        <title>The Global Catalogue of Microorganisms (GCM) 10K type strain sequencing project: providing services to taxonomists for standard genome sequencing and annotation.</title>
        <authorList>
            <consortium name="The Broad Institute Genomics Platform"/>
            <consortium name="The Broad Institute Genome Sequencing Center for Infectious Disease"/>
            <person name="Wu L."/>
            <person name="Ma J."/>
        </authorList>
    </citation>
    <scope>NUCLEOTIDE SEQUENCE [LARGE SCALE GENOMIC DNA]</scope>
    <source>
        <strain evidence="2">CECT 8482</strain>
    </source>
</reference>
<comment type="caution">
    <text evidence="1">The sequence shown here is derived from an EMBL/GenBank/DDBJ whole genome shotgun (WGS) entry which is preliminary data.</text>
</comment>
<organism evidence="1 2">
    <name type="scientific">Paracoccus cavernae</name>
    <dbReference type="NCBI Taxonomy" id="1571207"/>
    <lineage>
        <taxon>Bacteria</taxon>
        <taxon>Pseudomonadati</taxon>
        <taxon>Pseudomonadota</taxon>
        <taxon>Alphaproteobacteria</taxon>
        <taxon>Rhodobacterales</taxon>
        <taxon>Paracoccaceae</taxon>
        <taxon>Paracoccus</taxon>
    </lineage>
</organism>
<gene>
    <name evidence="1" type="ORF">QWZ10_10905</name>
</gene>
<protein>
    <submittedName>
        <fullName evidence="1">Uncharacterized protein</fullName>
    </submittedName>
</protein>
<dbReference type="RefSeq" id="WP_377687125.1">
    <property type="nucleotide sequence ID" value="NZ_JBHMDZ010000042.1"/>
</dbReference>
<dbReference type="EMBL" id="JAUFRC010000001">
    <property type="protein sequence ID" value="MDN3712170.1"/>
    <property type="molecule type" value="Genomic_DNA"/>
</dbReference>
<evidence type="ECO:0000313" key="1">
    <source>
        <dbReference type="EMBL" id="MDN3712170.1"/>
    </source>
</evidence>
<dbReference type="Proteomes" id="UP001243846">
    <property type="component" value="Unassembled WGS sequence"/>
</dbReference>
<accession>A0ABT8D6Q8</accession>
<proteinExistence type="predicted"/>
<keyword evidence="2" id="KW-1185">Reference proteome</keyword>
<evidence type="ECO:0000313" key="2">
    <source>
        <dbReference type="Proteomes" id="UP001243846"/>
    </source>
</evidence>
<sequence length="259" mass="29684">MSPIDMSATLQSSRAIILVKALPQLSSRHGETVCCAGVTAYGEFKRLFPVRFRHLKGESAFKRWDWVKFSYRVPTSDRRAESCHVAEESILIDGDLPRGERSKFLDPLISGSAKQAAAKGKSLALLRPRSTEFYYRRKSEKTLESERNAYKKAVSQGSFLDDPLEAIEPTPYHFKFRFIDDDGRHDYTNADWELHAWFFRLQRELGNDQAALDMISQKMNGDYPRNGMMFAIGNIAKRPQVWQLLGVLRVDHQSQSSLF</sequence>
<name>A0ABT8D6Q8_9RHOB</name>